<dbReference type="InterPro" id="IPR050828">
    <property type="entry name" value="C-type_lectin/matrix_domain"/>
</dbReference>
<dbReference type="InterPro" id="IPR016187">
    <property type="entry name" value="CTDL_fold"/>
</dbReference>
<dbReference type="SUPFAM" id="SSF56436">
    <property type="entry name" value="C-type lectin-like"/>
    <property type="match status" value="1"/>
</dbReference>
<organism evidence="3 4">
    <name type="scientific">Electrophorus electricus</name>
    <name type="common">Electric eel</name>
    <name type="synonym">Gymnotus electricus</name>
    <dbReference type="NCBI Taxonomy" id="8005"/>
    <lineage>
        <taxon>Eukaryota</taxon>
        <taxon>Metazoa</taxon>
        <taxon>Chordata</taxon>
        <taxon>Craniata</taxon>
        <taxon>Vertebrata</taxon>
        <taxon>Euteleostomi</taxon>
        <taxon>Actinopterygii</taxon>
        <taxon>Neopterygii</taxon>
        <taxon>Teleostei</taxon>
        <taxon>Ostariophysi</taxon>
        <taxon>Gymnotiformes</taxon>
        <taxon>Gymnotoidei</taxon>
        <taxon>Gymnotidae</taxon>
        <taxon>Electrophorus</taxon>
    </lineage>
</organism>
<comment type="subcellular location">
    <subcellularLocation>
        <location evidence="1">Cell membrane</location>
        <topology evidence="1">Single-pass type II membrane protein</topology>
    </subcellularLocation>
</comment>
<reference evidence="3 4" key="1">
    <citation type="submission" date="2020-05" db="EMBL/GenBank/DDBJ databases">
        <title>Electrophorus electricus (electric eel) genome, fEleEle1, primary haplotype.</title>
        <authorList>
            <person name="Myers G."/>
            <person name="Meyer A."/>
            <person name="Fedrigo O."/>
            <person name="Formenti G."/>
            <person name="Rhie A."/>
            <person name="Tracey A."/>
            <person name="Sims Y."/>
            <person name="Jarvis E.D."/>
        </authorList>
    </citation>
    <scope>NUCLEOTIDE SEQUENCE [LARGE SCALE GENOMIC DNA]</scope>
</reference>
<reference evidence="3" key="2">
    <citation type="submission" date="2025-08" db="UniProtKB">
        <authorList>
            <consortium name="Ensembl"/>
        </authorList>
    </citation>
    <scope>IDENTIFICATION</scope>
</reference>
<evidence type="ECO:0000256" key="1">
    <source>
        <dbReference type="ARBA" id="ARBA00004401"/>
    </source>
</evidence>
<evidence type="ECO:0000313" key="3">
    <source>
        <dbReference type="Ensembl" id="ENSEEEP00000054257.1"/>
    </source>
</evidence>
<accession>A0AAY5ECS1</accession>
<evidence type="ECO:0000259" key="2">
    <source>
        <dbReference type="PROSITE" id="PS50041"/>
    </source>
</evidence>
<proteinExistence type="predicted"/>
<dbReference type="Gene3D" id="3.10.100.10">
    <property type="entry name" value="Mannose-Binding Protein A, subunit A"/>
    <property type="match status" value="1"/>
</dbReference>
<dbReference type="AlphaFoldDB" id="A0AAY5ECS1"/>
<feature type="domain" description="C-type lectin" evidence="2">
    <location>
        <begin position="56"/>
        <end position="142"/>
    </location>
</feature>
<dbReference type="PANTHER" id="PTHR45710:SF26">
    <property type="entry name" value="RH26557P"/>
    <property type="match status" value="1"/>
</dbReference>
<sequence length="178" mass="19663">MVGPAHVPLAALIVPFGLALLALAPLALPLLALHLICTTSALMAKANHCAEGWKFYSGKCYYFSTYKKTWTASRDACVAEGADLVIITSTEEIEPCNSFGSPDCINVSLQVWVWSDESNYTYNDWENYKDLVSVLTNETQEWVETVTKNVWDGSVSHPHPGLLVLGDWRVYLVPELGP</sequence>
<evidence type="ECO:0000313" key="4">
    <source>
        <dbReference type="Proteomes" id="UP000314983"/>
    </source>
</evidence>
<dbReference type="PROSITE" id="PS50041">
    <property type="entry name" value="C_TYPE_LECTIN_2"/>
    <property type="match status" value="1"/>
</dbReference>
<dbReference type="InterPro" id="IPR016186">
    <property type="entry name" value="C-type_lectin-like/link_sf"/>
</dbReference>
<protein>
    <recommendedName>
        <fullName evidence="2">C-type lectin domain-containing protein</fullName>
    </recommendedName>
</protein>
<dbReference type="GeneTree" id="ENSGT00940000177397"/>
<dbReference type="Proteomes" id="UP000314983">
    <property type="component" value="Chromosome 19"/>
</dbReference>
<dbReference type="InterPro" id="IPR001304">
    <property type="entry name" value="C-type_lectin-like"/>
</dbReference>
<reference evidence="3" key="3">
    <citation type="submission" date="2025-09" db="UniProtKB">
        <authorList>
            <consortium name="Ensembl"/>
        </authorList>
    </citation>
    <scope>IDENTIFICATION</scope>
</reference>
<dbReference type="SMART" id="SM00034">
    <property type="entry name" value="CLECT"/>
    <property type="match status" value="1"/>
</dbReference>
<dbReference type="PANTHER" id="PTHR45710">
    <property type="entry name" value="C-TYPE LECTIN DOMAIN-CONTAINING PROTEIN 180"/>
    <property type="match status" value="1"/>
</dbReference>
<dbReference type="GO" id="GO:0005886">
    <property type="term" value="C:plasma membrane"/>
    <property type="evidence" value="ECO:0007669"/>
    <property type="project" value="UniProtKB-SubCell"/>
</dbReference>
<keyword evidence="4" id="KW-1185">Reference proteome</keyword>
<dbReference type="Ensembl" id="ENSEEET00000059993.1">
    <property type="protein sequence ID" value="ENSEEEP00000054257.1"/>
    <property type="gene ID" value="ENSEEEG00000026699.1"/>
</dbReference>
<name>A0AAY5ECS1_ELEEL</name>